<dbReference type="Proteomes" id="UP000255352">
    <property type="component" value="Unassembled WGS sequence"/>
</dbReference>
<name>A0A380KM04_9STRE</name>
<proteinExistence type="predicted"/>
<accession>A0A380KM04</accession>
<protein>
    <submittedName>
        <fullName evidence="2">Uncharacterized protein</fullName>
    </submittedName>
</protein>
<dbReference type="EMBL" id="UHFP01000001">
    <property type="protein sequence ID" value="SUN68268.1"/>
    <property type="molecule type" value="Genomic_DNA"/>
</dbReference>
<dbReference type="AlphaFoldDB" id="A0A380KM04"/>
<gene>
    <name evidence="2" type="ORF">NCTC13760_00955</name>
</gene>
<feature type="transmembrane region" description="Helical" evidence="1">
    <location>
        <begin position="41"/>
        <end position="71"/>
    </location>
</feature>
<keyword evidence="1" id="KW-0472">Membrane</keyword>
<dbReference type="RefSeq" id="WP_006532094.1">
    <property type="nucleotide sequence ID" value="NZ_CABKNK020000003.1"/>
</dbReference>
<sequence>MTYKLSRMKVLILTLLMAFMELSALPAAFLGQVTFKDIKPMYFTLMLNFIIALITSLVAYVLLGVYGLLLLKNKD</sequence>
<organism evidence="2 3">
    <name type="scientific">Streptococcus infantarius</name>
    <dbReference type="NCBI Taxonomy" id="102684"/>
    <lineage>
        <taxon>Bacteria</taxon>
        <taxon>Bacillati</taxon>
        <taxon>Bacillota</taxon>
        <taxon>Bacilli</taxon>
        <taxon>Lactobacillales</taxon>
        <taxon>Streptococcaceae</taxon>
        <taxon>Streptococcus</taxon>
    </lineage>
</organism>
<keyword evidence="1" id="KW-1133">Transmembrane helix</keyword>
<evidence type="ECO:0000256" key="1">
    <source>
        <dbReference type="SAM" id="Phobius"/>
    </source>
</evidence>
<keyword evidence="1" id="KW-0812">Transmembrane</keyword>
<evidence type="ECO:0000313" key="3">
    <source>
        <dbReference type="Proteomes" id="UP000255352"/>
    </source>
</evidence>
<evidence type="ECO:0000313" key="2">
    <source>
        <dbReference type="EMBL" id="SUN68268.1"/>
    </source>
</evidence>
<dbReference type="GeneID" id="69901910"/>
<reference evidence="2 3" key="1">
    <citation type="submission" date="2018-06" db="EMBL/GenBank/DDBJ databases">
        <authorList>
            <consortium name="Pathogen Informatics"/>
            <person name="Doyle S."/>
        </authorList>
    </citation>
    <scope>NUCLEOTIDE SEQUENCE [LARGE SCALE GENOMIC DNA]</scope>
    <source>
        <strain evidence="2 3">NCTC13760</strain>
    </source>
</reference>